<evidence type="ECO:0000256" key="1">
    <source>
        <dbReference type="ARBA" id="ARBA00004127"/>
    </source>
</evidence>
<dbReference type="AlphaFoldDB" id="A0AAE3H834"/>
<evidence type="ECO:0000256" key="7">
    <source>
        <dbReference type="SAM" id="Phobius"/>
    </source>
</evidence>
<dbReference type="GO" id="GO:0015990">
    <property type="term" value="P:electron transport coupled proton transport"/>
    <property type="evidence" value="ECO:0007669"/>
    <property type="project" value="TreeGrafter"/>
</dbReference>
<comment type="caution">
    <text evidence="9">The sequence shown here is derived from an EMBL/GenBank/DDBJ whole genome shotgun (WGS) entry which is preliminary data.</text>
</comment>
<evidence type="ECO:0000256" key="5">
    <source>
        <dbReference type="ARBA" id="ARBA00023136"/>
    </source>
</evidence>
<keyword evidence="3 6" id="KW-0812">Transmembrane</keyword>
<feature type="transmembrane region" description="Helical" evidence="7">
    <location>
        <begin position="119"/>
        <end position="137"/>
    </location>
</feature>
<dbReference type="GO" id="GO:0008137">
    <property type="term" value="F:NADH dehydrogenase (ubiquinone) activity"/>
    <property type="evidence" value="ECO:0007669"/>
    <property type="project" value="InterPro"/>
</dbReference>
<reference evidence="9 10" key="1">
    <citation type="submission" date="2018-11" db="EMBL/GenBank/DDBJ databases">
        <title>Novel bacteria species description.</title>
        <authorList>
            <person name="Han J.-H."/>
        </authorList>
    </citation>
    <scope>NUCLEOTIDE SEQUENCE [LARGE SCALE GENOMIC DNA]</scope>
    <source>
        <strain evidence="9 10">KCTC23259</strain>
    </source>
</reference>
<dbReference type="PANTHER" id="PTHR43507">
    <property type="entry name" value="NADH-UBIQUINONE OXIDOREDUCTASE CHAIN 4"/>
    <property type="match status" value="1"/>
</dbReference>
<keyword evidence="10" id="KW-1185">Reference proteome</keyword>
<evidence type="ECO:0000313" key="10">
    <source>
        <dbReference type="Proteomes" id="UP001204144"/>
    </source>
</evidence>
<dbReference type="InterPro" id="IPR010227">
    <property type="entry name" value="NADH_Q_OxRdtase_chainM/4"/>
</dbReference>
<dbReference type="InterPro" id="IPR001750">
    <property type="entry name" value="ND/Mrp_TM"/>
</dbReference>
<dbReference type="GO" id="GO:0003954">
    <property type="term" value="F:NADH dehydrogenase activity"/>
    <property type="evidence" value="ECO:0007669"/>
    <property type="project" value="TreeGrafter"/>
</dbReference>
<dbReference type="InterPro" id="IPR003918">
    <property type="entry name" value="NADH_UbQ_OxRdtase"/>
</dbReference>
<keyword evidence="5 7" id="KW-0472">Membrane</keyword>
<feature type="transmembrane region" description="Helical" evidence="7">
    <location>
        <begin position="447"/>
        <end position="469"/>
    </location>
</feature>
<comment type="similarity">
    <text evidence="2">Belongs to the complex I subunit 4 family.</text>
</comment>
<dbReference type="EMBL" id="RJUF01000194">
    <property type="protein sequence ID" value="MCP9765995.1"/>
    <property type="molecule type" value="Genomic_DNA"/>
</dbReference>
<feature type="transmembrane region" description="Helical" evidence="7">
    <location>
        <begin position="490"/>
        <end position="511"/>
    </location>
</feature>
<evidence type="ECO:0000256" key="4">
    <source>
        <dbReference type="ARBA" id="ARBA00022989"/>
    </source>
</evidence>
<dbReference type="Proteomes" id="UP001204144">
    <property type="component" value="Unassembled WGS sequence"/>
</dbReference>
<evidence type="ECO:0000313" key="9">
    <source>
        <dbReference type="EMBL" id="MCP9765995.1"/>
    </source>
</evidence>
<dbReference type="NCBIfam" id="TIGR01972">
    <property type="entry name" value="NDH_I_M"/>
    <property type="match status" value="1"/>
</dbReference>
<dbReference type="GO" id="GO:0048039">
    <property type="term" value="F:ubiquinone binding"/>
    <property type="evidence" value="ECO:0007669"/>
    <property type="project" value="TreeGrafter"/>
</dbReference>
<gene>
    <name evidence="9" type="ORF">EGI31_23915</name>
</gene>
<feature type="transmembrane region" description="Helical" evidence="7">
    <location>
        <begin position="404"/>
        <end position="427"/>
    </location>
</feature>
<dbReference type="PRINTS" id="PR01437">
    <property type="entry name" value="NUOXDRDTASE4"/>
</dbReference>
<name>A0AAE3H834_9BACT</name>
<dbReference type="GO" id="GO:0042773">
    <property type="term" value="P:ATP synthesis coupled electron transport"/>
    <property type="evidence" value="ECO:0007669"/>
    <property type="project" value="InterPro"/>
</dbReference>
<proteinExistence type="inferred from homology"/>
<feature type="transmembrane region" description="Helical" evidence="7">
    <location>
        <begin position="172"/>
        <end position="192"/>
    </location>
</feature>
<dbReference type="GO" id="GO:0012505">
    <property type="term" value="C:endomembrane system"/>
    <property type="evidence" value="ECO:0007669"/>
    <property type="project" value="UniProtKB-SubCell"/>
</dbReference>
<protein>
    <submittedName>
        <fullName evidence="9">NADH-quinone oxidoreductase subunit M</fullName>
    </submittedName>
</protein>
<feature type="transmembrane region" description="Helical" evidence="7">
    <location>
        <begin position="143"/>
        <end position="160"/>
    </location>
</feature>
<feature type="transmembrane region" description="Helical" evidence="7">
    <location>
        <begin position="31"/>
        <end position="53"/>
    </location>
</feature>
<evidence type="ECO:0000259" key="8">
    <source>
        <dbReference type="Pfam" id="PF00361"/>
    </source>
</evidence>
<organism evidence="9 10">
    <name type="scientific">Lacihabitans soyangensis</name>
    <dbReference type="NCBI Taxonomy" id="869394"/>
    <lineage>
        <taxon>Bacteria</taxon>
        <taxon>Pseudomonadati</taxon>
        <taxon>Bacteroidota</taxon>
        <taxon>Cytophagia</taxon>
        <taxon>Cytophagales</taxon>
        <taxon>Leadbetterellaceae</taxon>
        <taxon>Lacihabitans</taxon>
    </lineage>
</organism>
<evidence type="ECO:0000256" key="6">
    <source>
        <dbReference type="RuleBase" id="RU000320"/>
    </source>
</evidence>
<feature type="transmembrane region" description="Helical" evidence="7">
    <location>
        <begin position="6"/>
        <end position="24"/>
    </location>
</feature>
<accession>A0AAE3H834</accession>
<feature type="transmembrane region" description="Helical" evidence="7">
    <location>
        <begin position="277"/>
        <end position="297"/>
    </location>
</feature>
<feature type="transmembrane region" description="Helical" evidence="7">
    <location>
        <begin position="303"/>
        <end position="323"/>
    </location>
</feature>
<dbReference type="Pfam" id="PF00361">
    <property type="entry name" value="Proton_antipo_M"/>
    <property type="match status" value="1"/>
</dbReference>
<dbReference type="PANTHER" id="PTHR43507:SF1">
    <property type="entry name" value="NADH-UBIQUINONE OXIDOREDUCTASE CHAIN 4"/>
    <property type="match status" value="1"/>
</dbReference>
<evidence type="ECO:0000256" key="2">
    <source>
        <dbReference type="ARBA" id="ARBA00009025"/>
    </source>
</evidence>
<evidence type="ECO:0000256" key="3">
    <source>
        <dbReference type="ARBA" id="ARBA00022692"/>
    </source>
</evidence>
<feature type="domain" description="NADH:quinone oxidoreductase/Mrp antiporter transmembrane" evidence="8">
    <location>
        <begin position="137"/>
        <end position="441"/>
    </location>
</feature>
<feature type="transmembrane region" description="Helical" evidence="7">
    <location>
        <begin position="335"/>
        <end position="356"/>
    </location>
</feature>
<feature type="transmembrane region" description="Helical" evidence="7">
    <location>
        <begin position="243"/>
        <end position="265"/>
    </location>
</feature>
<comment type="subcellular location">
    <subcellularLocation>
        <location evidence="1">Endomembrane system</location>
        <topology evidence="1">Multi-pass membrane protein</topology>
    </subcellularLocation>
    <subcellularLocation>
        <location evidence="6">Membrane</location>
        <topology evidence="6">Multi-pass membrane protein</topology>
    </subcellularLocation>
</comment>
<feature type="transmembrane region" description="Helical" evidence="7">
    <location>
        <begin position="83"/>
        <end position="107"/>
    </location>
</feature>
<keyword evidence="4 7" id="KW-1133">Transmembrane helix</keyword>
<dbReference type="RefSeq" id="WP_255039705.1">
    <property type="nucleotide sequence ID" value="NZ_RJUF01000194.1"/>
</dbReference>
<dbReference type="GO" id="GO:0016020">
    <property type="term" value="C:membrane"/>
    <property type="evidence" value="ECO:0007669"/>
    <property type="project" value="UniProtKB-SubCell"/>
</dbReference>
<feature type="transmembrane region" description="Helical" evidence="7">
    <location>
        <begin position="362"/>
        <end position="384"/>
    </location>
</feature>
<sequence length="522" mass="58270">MQSGLLSSLIILPLIASMVILLLPESYKGSYRWISLIVQILLMINLGTLIGGFEPNHTGYQFLEHFEWIRLTLGKTSILSIDYIVGIDGLSLAMVALSVVVFFIANISSFSINKKEKAYYSLFLLLTATVIGCFIAIDFFLFFIFFEFMLLPMYFLIGIWGGPNKAYASLKFIIYTLVGSVMILVVMIALAMSNVDEFFTSEYRRTVFSFDFRILSDHANLLKGSLLNIENPVKIFGINARDFMFILLFIGFGIKLPMVPFHTWLPDAHVEAPTPISVVLAGILLKIGGYGLIRIAYGFFPDIAIHYGLLFSIMGLISILYGGFNALAQKDLKKLIAYSSISHMGFVLLGIGAFNIEGFNGAIFQMFSHGLLSSMLFLIAGVLYERTKNREIANFRGLAKTMPIFTVAVTIAFFGSLGLPSLSGFIGEFFTLFGSFQARSVPKVIPILGVLGIVLSAIYLLWTFQKMFFGEFWTKEEFKNNLTDLDQKEIIMLGVLGILTLIFGIFPNILFDLINPSVIQLF</sequence>